<feature type="domain" description="Sm" evidence="2">
    <location>
        <begin position="37"/>
        <end position="107"/>
    </location>
</feature>
<dbReference type="STRING" id="68775.A0A5C3M0A7"/>
<dbReference type="GO" id="GO:0031417">
    <property type="term" value="C:NatC complex"/>
    <property type="evidence" value="ECO:0007669"/>
    <property type="project" value="InterPro"/>
</dbReference>
<accession>A0A5C3M0A7</accession>
<evidence type="ECO:0000313" key="3">
    <source>
        <dbReference type="EMBL" id="TFK38650.1"/>
    </source>
</evidence>
<sequence>MALPFVPPRPSSPTDHDLNQPSFLLPWRPPQHTPSLTRLRALLRQPLRVHITDARIFLGTFAGTDKQLNIVLINTEEFRMGDDDETPEGRYVGQVMIPWRFVVKVEAQQKEEPELRTTTTDYDMYL</sequence>
<organism evidence="3 4">
    <name type="scientific">Crucibulum laeve</name>
    <dbReference type="NCBI Taxonomy" id="68775"/>
    <lineage>
        <taxon>Eukaryota</taxon>
        <taxon>Fungi</taxon>
        <taxon>Dikarya</taxon>
        <taxon>Basidiomycota</taxon>
        <taxon>Agaricomycotina</taxon>
        <taxon>Agaricomycetes</taxon>
        <taxon>Agaricomycetidae</taxon>
        <taxon>Agaricales</taxon>
        <taxon>Agaricineae</taxon>
        <taxon>Nidulariaceae</taxon>
        <taxon>Crucibulum</taxon>
    </lineage>
</organism>
<dbReference type="InterPro" id="IPR034110">
    <property type="entry name" value="LSMD1_Sm"/>
</dbReference>
<dbReference type="CDD" id="cd06168">
    <property type="entry name" value="LSMD1"/>
    <property type="match status" value="1"/>
</dbReference>
<dbReference type="InterPro" id="IPR010920">
    <property type="entry name" value="LSM_dom_sf"/>
</dbReference>
<evidence type="ECO:0000259" key="2">
    <source>
        <dbReference type="SMART" id="SM00651"/>
    </source>
</evidence>
<feature type="compositionally biased region" description="Pro residues" evidence="1">
    <location>
        <begin position="1"/>
        <end position="11"/>
    </location>
</feature>
<reference evidence="3 4" key="1">
    <citation type="journal article" date="2019" name="Nat. Ecol. Evol.">
        <title>Megaphylogeny resolves global patterns of mushroom evolution.</title>
        <authorList>
            <person name="Varga T."/>
            <person name="Krizsan K."/>
            <person name="Foldi C."/>
            <person name="Dima B."/>
            <person name="Sanchez-Garcia M."/>
            <person name="Sanchez-Ramirez S."/>
            <person name="Szollosi G.J."/>
            <person name="Szarkandi J.G."/>
            <person name="Papp V."/>
            <person name="Albert L."/>
            <person name="Andreopoulos W."/>
            <person name="Angelini C."/>
            <person name="Antonin V."/>
            <person name="Barry K.W."/>
            <person name="Bougher N.L."/>
            <person name="Buchanan P."/>
            <person name="Buyck B."/>
            <person name="Bense V."/>
            <person name="Catcheside P."/>
            <person name="Chovatia M."/>
            <person name="Cooper J."/>
            <person name="Damon W."/>
            <person name="Desjardin D."/>
            <person name="Finy P."/>
            <person name="Geml J."/>
            <person name="Haridas S."/>
            <person name="Hughes K."/>
            <person name="Justo A."/>
            <person name="Karasinski D."/>
            <person name="Kautmanova I."/>
            <person name="Kiss B."/>
            <person name="Kocsube S."/>
            <person name="Kotiranta H."/>
            <person name="LaButti K.M."/>
            <person name="Lechner B.E."/>
            <person name="Liimatainen K."/>
            <person name="Lipzen A."/>
            <person name="Lukacs Z."/>
            <person name="Mihaltcheva S."/>
            <person name="Morgado L.N."/>
            <person name="Niskanen T."/>
            <person name="Noordeloos M.E."/>
            <person name="Ohm R.A."/>
            <person name="Ortiz-Santana B."/>
            <person name="Ovrebo C."/>
            <person name="Racz N."/>
            <person name="Riley R."/>
            <person name="Savchenko A."/>
            <person name="Shiryaev A."/>
            <person name="Soop K."/>
            <person name="Spirin V."/>
            <person name="Szebenyi C."/>
            <person name="Tomsovsky M."/>
            <person name="Tulloss R.E."/>
            <person name="Uehling J."/>
            <person name="Grigoriev I.V."/>
            <person name="Vagvolgyi C."/>
            <person name="Papp T."/>
            <person name="Martin F.M."/>
            <person name="Miettinen O."/>
            <person name="Hibbett D.S."/>
            <person name="Nagy L.G."/>
        </authorList>
    </citation>
    <scope>NUCLEOTIDE SEQUENCE [LARGE SCALE GENOMIC DNA]</scope>
    <source>
        <strain evidence="3 4">CBS 166.37</strain>
    </source>
</reference>
<keyword evidence="4" id="KW-1185">Reference proteome</keyword>
<dbReference type="InterPro" id="IPR050914">
    <property type="entry name" value="snRNP_SmB/NAA38-like"/>
</dbReference>
<dbReference type="PANTHER" id="PTHR10701:SF5">
    <property type="entry name" value="N-ALPHA-ACETYLTRANSFERASE 38, NATC AUXILIARY SUBUNIT"/>
    <property type="match status" value="1"/>
</dbReference>
<evidence type="ECO:0000313" key="4">
    <source>
        <dbReference type="Proteomes" id="UP000308652"/>
    </source>
</evidence>
<dbReference type="Gene3D" id="2.30.30.100">
    <property type="match status" value="1"/>
</dbReference>
<dbReference type="OrthoDB" id="368909at2759"/>
<dbReference type="Pfam" id="PF01423">
    <property type="entry name" value="LSM"/>
    <property type="match status" value="1"/>
</dbReference>
<name>A0A5C3M0A7_9AGAR</name>
<dbReference type="SMART" id="SM00651">
    <property type="entry name" value="Sm"/>
    <property type="match status" value="1"/>
</dbReference>
<dbReference type="SUPFAM" id="SSF50182">
    <property type="entry name" value="Sm-like ribonucleoproteins"/>
    <property type="match status" value="1"/>
</dbReference>
<dbReference type="InterPro" id="IPR001163">
    <property type="entry name" value="Sm_dom_euk/arc"/>
</dbReference>
<evidence type="ECO:0000256" key="1">
    <source>
        <dbReference type="SAM" id="MobiDB-lite"/>
    </source>
</evidence>
<dbReference type="Proteomes" id="UP000308652">
    <property type="component" value="Unassembled WGS sequence"/>
</dbReference>
<dbReference type="AlphaFoldDB" id="A0A5C3M0A7"/>
<gene>
    <name evidence="3" type="ORF">BDQ12DRAFT_630416</name>
</gene>
<feature type="region of interest" description="Disordered" evidence="1">
    <location>
        <begin position="1"/>
        <end position="22"/>
    </location>
</feature>
<proteinExistence type="predicted"/>
<protein>
    <recommendedName>
        <fullName evidence="2">Sm domain-containing protein</fullName>
    </recommendedName>
</protein>
<dbReference type="EMBL" id="ML213602">
    <property type="protein sequence ID" value="TFK38650.1"/>
    <property type="molecule type" value="Genomic_DNA"/>
</dbReference>
<dbReference type="PANTHER" id="PTHR10701">
    <property type="entry name" value="SMALL NUCLEAR RIBONUCLEOPROTEIN-ASSOCIATED PROTEIN B AND N"/>
    <property type="match status" value="1"/>
</dbReference>